<evidence type="ECO:0000256" key="12">
    <source>
        <dbReference type="SAM" id="MobiDB-lite"/>
    </source>
</evidence>
<dbReference type="EMBL" id="JAGKQM010000012">
    <property type="protein sequence ID" value="KAH0900365.1"/>
    <property type="molecule type" value="Genomic_DNA"/>
</dbReference>
<accession>A0ABQ8B6E1</accession>
<dbReference type="PRINTS" id="PR00031">
    <property type="entry name" value="HTHREPRESSR"/>
</dbReference>
<evidence type="ECO:0000256" key="11">
    <source>
        <dbReference type="SAM" id="Coils"/>
    </source>
</evidence>
<dbReference type="Pfam" id="PF00046">
    <property type="entry name" value="Homeodomain"/>
    <property type="match status" value="1"/>
</dbReference>
<feature type="compositionally biased region" description="Basic residues" evidence="12">
    <location>
        <begin position="38"/>
        <end position="47"/>
    </location>
</feature>
<dbReference type="SUPFAM" id="SSF46689">
    <property type="entry name" value="Homeodomain-like"/>
    <property type="match status" value="1"/>
</dbReference>
<proteinExistence type="inferred from homology"/>
<comment type="similarity">
    <text evidence="7 10">Belongs to the HD-ZIP homeobox family. Class I subfamily.</text>
</comment>
<reference evidence="14 15" key="1">
    <citation type="submission" date="2021-05" db="EMBL/GenBank/DDBJ databases">
        <title>Genome Assembly of Synthetic Allotetraploid Brassica napus Reveals Homoeologous Exchanges between Subgenomes.</title>
        <authorList>
            <person name="Davis J.T."/>
        </authorList>
    </citation>
    <scope>NUCLEOTIDE SEQUENCE [LARGE SCALE GENOMIC DNA]</scope>
    <source>
        <strain evidence="15">cv. Da-Ae</strain>
        <tissue evidence="14">Seedling</tissue>
    </source>
</reference>
<dbReference type="PROSITE" id="PS50071">
    <property type="entry name" value="HOMEOBOX_2"/>
    <property type="match status" value="1"/>
</dbReference>
<comment type="subcellular location">
    <subcellularLocation>
        <location evidence="1 8 9">Nucleus</location>
    </subcellularLocation>
</comment>
<evidence type="ECO:0000313" key="14">
    <source>
        <dbReference type="EMBL" id="KAH0900365.1"/>
    </source>
</evidence>
<dbReference type="InterPro" id="IPR017970">
    <property type="entry name" value="Homeobox_CS"/>
</dbReference>
<dbReference type="CDD" id="cd00086">
    <property type="entry name" value="homeodomain"/>
    <property type="match status" value="1"/>
</dbReference>
<dbReference type="InterPro" id="IPR000047">
    <property type="entry name" value="HTH_motif"/>
</dbReference>
<organism evidence="14 15">
    <name type="scientific">Brassica napus</name>
    <name type="common">Rape</name>
    <dbReference type="NCBI Taxonomy" id="3708"/>
    <lineage>
        <taxon>Eukaryota</taxon>
        <taxon>Viridiplantae</taxon>
        <taxon>Streptophyta</taxon>
        <taxon>Embryophyta</taxon>
        <taxon>Tracheophyta</taxon>
        <taxon>Spermatophyta</taxon>
        <taxon>Magnoliopsida</taxon>
        <taxon>eudicotyledons</taxon>
        <taxon>Gunneridae</taxon>
        <taxon>Pentapetalae</taxon>
        <taxon>rosids</taxon>
        <taxon>malvids</taxon>
        <taxon>Brassicales</taxon>
        <taxon>Brassicaceae</taxon>
        <taxon>Brassiceae</taxon>
        <taxon>Brassica</taxon>
    </lineage>
</organism>
<evidence type="ECO:0000256" key="8">
    <source>
        <dbReference type="PROSITE-ProRule" id="PRU00108"/>
    </source>
</evidence>
<sequence>MDHTVLSSQVYPYTIQTQSECIIVNQIDGSSSGDGSKPVKRRRKRRSKESATEVMFRKRKLTDEQVTMLEYSFENEHKLESGRKEKIAGELGLDPRQVAVWFQNRRARWKNKKLEEEYAKLKSQHDSVVLGQCQLESQVLKLTEQLSEAQNEIRKLSERLVVQETSTSSSSFSVEANDAPTDFEFSPMDTINYNIPLYMLDNNYYLQNMEYWDGWCNVRDDGGDVIKLSSCIQPPEPRLRKDSAVFGQQL</sequence>
<feature type="coiled-coil region" evidence="11">
    <location>
        <begin position="104"/>
        <end position="166"/>
    </location>
</feature>
<evidence type="ECO:0000256" key="5">
    <source>
        <dbReference type="ARBA" id="ARBA00023163"/>
    </source>
</evidence>
<dbReference type="PROSITE" id="PS00027">
    <property type="entry name" value="HOMEOBOX_1"/>
    <property type="match status" value="1"/>
</dbReference>
<dbReference type="Gene3D" id="1.10.10.60">
    <property type="entry name" value="Homeodomain-like"/>
    <property type="match status" value="1"/>
</dbReference>
<evidence type="ECO:0000256" key="7">
    <source>
        <dbReference type="ARBA" id="ARBA00025748"/>
    </source>
</evidence>
<keyword evidence="11" id="KW-0175">Coiled coil</keyword>
<gene>
    <name evidence="14" type="ORF">HID58_049933</name>
</gene>
<comment type="function">
    <text evidence="10">Transcription factor.</text>
</comment>
<feature type="region of interest" description="Disordered" evidence="12">
    <location>
        <begin position="27"/>
        <end position="52"/>
    </location>
</feature>
<dbReference type="Proteomes" id="UP000824890">
    <property type="component" value="Unassembled WGS sequence"/>
</dbReference>
<keyword evidence="15" id="KW-1185">Reference proteome</keyword>
<evidence type="ECO:0000256" key="3">
    <source>
        <dbReference type="ARBA" id="ARBA00023125"/>
    </source>
</evidence>
<evidence type="ECO:0000256" key="1">
    <source>
        <dbReference type="ARBA" id="ARBA00004123"/>
    </source>
</evidence>
<keyword evidence="6 8" id="KW-0539">Nucleus</keyword>
<keyword evidence="3 8" id="KW-0238">DNA-binding</keyword>
<protein>
    <recommendedName>
        <fullName evidence="10">Homeobox-leucine zipper protein</fullName>
    </recommendedName>
    <alternativeName>
        <fullName evidence="10">HD-ZIP protein</fullName>
    </alternativeName>
    <alternativeName>
        <fullName evidence="10">Homeodomain transcription factor</fullName>
    </alternativeName>
</protein>
<feature type="domain" description="Homeobox" evidence="13">
    <location>
        <begin position="52"/>
        <end position="112"/>
    </location>
</feature>
<dbReference type="InterPro" id="IPR009057">
    <property type="entry name" value="Homeodomain-like_sf"/>
</dbReference>
<keyword evidence="5 10" id="KW-0804">Transcription</keyword>
<evidence type="ECO:0000259" key="13">
    <source>
        <dbReference type="PROSITE" id="PS50071"/>
    </source>
</evidence>
<dbReference type="InterPro" id="IPR045224">
    <property type="entry name" value="HDZip_class_I_plant"/>
</dbReference>
<keyword evidence="2 10" id="KW-0805">Transcription regulation</keyword>
<dbReference type="PANTHER" id="PTHR24326">
    <property type="entry name" value="HOMEOBOX-LEUCINE ZIPPER PROTEIN"/>
    <property type="match status" value="1"/>
</dbReference>
<dbReference type="PANTHER" id="PTHR24326:SF595">
    <property type="entry name" value="HOMEOBOX-LEUCINE ZIPPER PROTEIN"/>
    <property type="match status" value="1"/>
</dbReference>
<keyword evidence="4 8" id="KW-0371">Homeobox</keyword>
<dbReference type="SMART" id="SM00389">
    <property type="entry name" value="HOX"/>
    <property type="match status" value="1"/>
</dbReference>
<evidence type="ECO:0000256" key="10">
    <source>
        <dbReference type="RuleBase" id="RU369038"/>
    </source>
</evidence>
<evidence type="ECO:0000256" key="6">
    <source>
        <dbReference type="ARBA" id="ARBA00023242"/>
    </source>
</evidence>
<evidence type="ECO:0000256" key="4">
    <source>
        <dbReference type="ARBA" id="ARBA00023155"/>
    </source>
</evidence>
<evidence type="ECO:0000256" key="2">
    <source>
        <dbReference type="ARBA" id="ARBA00023015"/>
    </source>
</evidence>
<evidence type="ECO:0000313" key="15">
    <source>
        <dbReference type="Proteomes" id="UP000824890"/>
    </source>
</evidence>
<comment type="caution">
    <text evidence="14">The sequence shown here is derived from an EMBL/GenBank/DDBJ whole genome shotgun (WGS) entry which is preliminary data.</text>
</comment>
<name>A0ABQ8B6E1_BRANA</name>
<evidence type="ECO:0000256" key="9">
    <source>
        <dbReference type="RuleBase" id="RU000682"/>
    </source>
</evidence>
<feature type="DNA-binding region" description="Homeobox" evidence="8">
    <location>
        <begin position="54"/>
        <end position="113"/>
    </location>
</feature>
<dbReference type="InterPro" id="IPR001356">
    <property type="entry name" value="HD"/>
</dbReference>